<dbReference type="InterPro" id="IPR006592">
    <property type="entry name" value="RNA_pol_N"/>
</dbReference>
<dbReference type="EC" id="2.7.7.6" evidence="1"/>
<dbReference type="PANTHER" id="PTHR19376">
    <property type="entry name" value="DNA-DIRECTED RNA POLYMERASE"/>
    <property type="match status" value="1"/>
</dbReference>
<dbReference type="InterPro" id="IPR044893">
    <property type="entry name" value="RNA_pol_Rpb1_clamp_domain"/>
</dbReference>
<dbReference type="Gene3D" id="4.10.860.120">
    <property type="entry name" value="RNA polymerase II, clamp domain"/>
    <property type="match status" value="1"/>
</dbReference>
<keyword evidence="4" id="KW-0548">Nucleotidyltransferase</keyword>
<feature type="domain" description="RNA polymerase N-terminal" evidence="6">
    <location>
        <begin position="235"/>
        <end position="502"/>
    </location>
</feature>
<proteinExistence type="predicted"/>
<dbReference type="SUPFAM" id="SSF64484">
    <property type="entry name" value="beta and beta-prime subunits of DNA dependent RNA-polymerase"/>
    <property type="match status" value="1"/>
</dbReference>
<evidence type="ECO:0000313" key="7">
    <source>
        <dbReference type="EMBL" id="QHT26306.1"/>
    </source>
</evidence>
<dbReference type="Pfam" id="PF04997">
    <property type="entry name" value="RNA_pol_Rpb1_1"/>
    <property type="match status" value="1"/>
</dbReference>
<dbReference type="InterPro" id="IPR045867">
    <property type="entry name" value="DNA-dir_RpoC_beta_prime"/>
</dbReference>
<dbReference type="PANTHER" id="PTHR19376:SF37">
    <property type="entry name" value="DNA-DIRECTED RNA POLYMERASE II SUBUNIT RPB1"/>
    <property type="match status" value="1"/>
</dbReference>
<keyword evidence="2" id="KW-0240">DNA-directed RNA polymerase</keyword>
<dbReference type="SMART" id="SM00663">
    <property type="entry name" value="RPOLA_N"/>
    <property type="match status" value="1"/>
</dbReference>
<evidence type="ECO:0000256" key="5">
    <source>
        <dbReference type="ARBA" id="ARBA00023163"/>
    </source>
</evidence>
<dbReference type="AlphaFoldDB" id="A0A6C0EAZ1"/>
<dbReference type="InterPro" id="IPR000722">
    <property type="entry name" value="RNA_pol_asu"/>
</dbReference>
<evidence type="ECO:0000256" key="3">
    <source>
        <dbReference type="ARBA" id="ARBA00022679"/>
    </source>
</evidence>
<name>A0A6C0EAZ1_9ZZZZ</name>
<dbReference type="GO" id="GO:0006351">
    <property type="term" value="P:DNA-templated transcription"/>
    <property type="evidence" value="ECO:0007669"/>
    <property type="project" value="InterPro"/>
</dbReference>
<sequence length="502" mass="56212">MDTLAYTYDNSILQIDRIEFDIWSNKAIKESSALGAETAGIEVPDLHVDGEPRAGGLIDKRLGTTDNDKTCDTCGFSSANCPGHFGHIDLAEPVFHIGHLKDVKKILDCICLKCSKLLLYKNENEIAELLKTKTGRARLSEVRNLIKNVTHCQKNNYGCGSQVSKISIEIHKKTQTIIATAELDLEHIKDEGVQIEGKKSLKQILTADFIYEKLKNISDEDCRILGMDPERSRPEDMIHKVFPVPPVQMRPSTKGDFMGGATMEDDLTHQLANIVKANQRIVSQKEAQEANTRFVKNNADLLQLHVATYLDGQAIKNQKADQKGKIIKDLSTRIKAKEGHIRGNLMGKRVDFSARTVITSDPVIDNNQMRVPKQIAMILTFPEVVTPNNIEYLTSLVRNGRDKYPGANFVFPASSQGSTKRTLTIDLRFVKEQIELKYGDIVERHLKNGDIVLLNRQPTLHKQSMMGHRIKVIEDDNVKTFGLSVAITTPYNADFDGSNAFF</sequence>
<evidence type="ECO:0000256" key="4">
    <source>
        <dbReference type="ARBA" id="ARBA00022695"/>
    </source>
</evidence>
<evidence type="ECO:0000259" key="6">
    <source>
        <dbReference type="SMART" id="SM00663"/>
    </source>
</evidence>
<keyword evidence="5" id="KW-0804">Transcription</keyword>
<evidence type="ECO:0000256" key="1">
    <source>
        <dbReference type="ARBA" id="ARBA00012418"/>
    </source>
</evidence>
<dbReference type="InterPro" id="IPR007080">
    <property type="entry name" value="RNA_pol_Rpb1_1"/>
</dbReference>
<dbReference type="Gene3D" id="3.30.1490.180">
    <property type="entry name" value="RNA polymerase ii"/>
    <property type="match status" value="1"/>
</dbReference>
<dbReference type="Pfam" id="PF00623">
    <property type="entry name" value="RNA_pol_Rpb1_2"/>
    <property type="match status" value="1"/>
</dbReference>
<keyword evidence="3" id="KW-0808">Transferase</keyword>
<dbReference type="GO" id="GO:0003899">
    <property type="term" value="F:DNA-directed RNA polymerase activity"/>
    <property type="evidence" value="ECO:0007669"/>
    <property type="project" value="UniProtKB-EC"/>
</dbReference>
<reference evidence="7" key="1">
    <citation type="journal article" date="2020" name="Nature">
        <title>Giant virus diversity and host interactions through global metagenomics.</title>
        <authorList>
            <person name="Schulz F."/>
            <person name="Roux S."/>
            <person name="Paez-Espino D."/>
            <person name="Jungbluth S."/>
            <person name="Walsh D.A."/>
            <person name="Denef V.J."/>
            <person name="McMahon K.D."/>
            <person name="Konstantinidis K.T."/>
            <person name="Eloe-Fadrosh E.A."/>
            <person name="Kyrpides N.C."/>
            <person name="Woyke T."/>
        </authorList>
    </citation>
    <scope>NUCLEOTIDE SEQUENCE</scope>
    <source>
        <strain evidence="7">GVMAG-M-3300023179-27</strain>
    </source>
</reference>
<protein>
    <recommendedName>
        <fullName evidence="1">DNA-directed RNA polymerase</fullName>
        <ecNumber evidence="1">2.7.7.6</ecNumber>
    </recommendedName>
</protein>
<accession>A0A6C0EAZ1</accession>
<dbReference type="GO" id="GO:0005665">
    <property type="term" value="C:RNA polymerase II, core complex"/>
    <property type="evidence" value="ECO:0007669"/>
    <property type="project" value="TreeGrafter"/>
</dbReference>
<dbReference type="GO" id="GO:0003677">
    <property type="term" value="F:DNA binding"/>
    <property type="evidence" value="ECO:0007669"/>
    <property type="project" value="InterPro"/>
</dbReference>
<organism evidence="7">
    <name type="scientific">viral metagenome</name>
    <dbReference type="NCBI Taxonomy" id="1070528"/>
    <lineage>
        <taxon>unclassified sequences</taxon>
        <taxon>metagenomes</taxon>
        <taxon>organismal metagenomes</taxon>
    </lineage>
</organism>
<evidence type="ECO:0000256" key="2">
    <source>
        <dbReference type="ARBA" id="ARBA00022478"/>
    </source>
</evidence>
<dbReference type="Gene3D" id="2.40.40.20">
    <property type="match status" value="1"/>
</dbReference>
<dbReference type="EMBL" id="MN739784">
    <property type="protein sequence ID" value="QHT26306.1"/>
    <property type="molecule type" value="Genomic_DNA"/>
</dbReference>